<dbReference type="EMBL" id="PKGZ01000001">
    <property type="protein sequence ID" value="PKY92165.1"/>
    <property type="molecule type" value="Genomic_DNA"/>
</dbReference>
<feature type="active site" description="Proton donor/acceptor" evidence="4">
    <location>
        <position position="123"/>
    </location>
</feature>
<keyword evidence="5" id="KW-1133">Transmembrane helix</keyword>
<reference evidence="6 7" key="1">
    <citation type="submission" date="2017-12" db="EMBL/GenBank/DDBJ databases">
        <title>Phylogenetic diversity of female urinary microbiome.</title>
        <authorList>
            <person name="Thomas-White K."/>
            <person name="Wolfe A.J."/>
        </authorList>
    </citation>
    <scope>NUCLEOTIDE SEQUENCE [LARGE SCALE GENOMIC DNA]</scope>
    <source>
        <strain evidence="6 7">UMB0844</strain>
    </source>
</reference>
<dbReference type="Pfam" id="PF04203">
    <property type="entry name" value="Sortase"/>
    <property type="match status" value="1"/>
</dbReference>
<dbReference type="InterPro" id="IPR005754">
    <property type="entry name" value="Sortase"/>
</dbReference>
<keyword evidence="1" id="KW-0645">Protease</keyword>
<feature type="active site" description="Acyl-thioester intermediate" evidence="4">
    <location>
        <position position="188"/>
    </location>
</feature>
<proteinExistence type="predicted"/>
<evidence type="ECO:0000256" key="4">
    <source>
        <dbReference type="PIRSR" id="PIRSR605754-1"/>
    </source>
</evidence>
<dbReference type="GO" id="GO:0006508">
    <property type="term" value="P:proteolysis"/>
    <property type="evidence" value="ECO:0007669"/>
    <property type="project" value="UniProtKB-KW"/>
</dbReference>
<dbReference type="Gene3D" id="2.40.260.10">
    <property type="entry name" value="Sortase"/>
    <property type="match status" value="1"/>
</dbReference>
<dbReference type="InterPro" id="IPR023365">
    <property type="entry name" value="Sortase_dom-sf"/>
</dbReference>
<dbReference type="CDD" id="cd06165">
    <property type="entry name" value="Sortase_A"/>
    <property type="match status" value="1"/>
</dbReference>
<evidence type="ECO:0000256" key="3">
    <source>
        <dbReference type="ARBA" id="ARBA00022807"/>
    </source>
</evidence>
<dbReference type="InterPro" id="IPR042007">
    <property type="entry name" value="Sortase_A"/>
</dbReference>
<evidence type="ECO:0008006" key="8">
    <source>
        <dbReference type="Google" id="ProtNLM"/>
    </source>
</evidence>
<accession>A0A2I1K9A7</accession>
<sequence length="242" mass="26990">MQSIIRKTNGVTTVKKFLKYLIGLIILLGGVLVGILFFTHPSSPSQTPAISQKGPSPAAQTARQNVQGLNPDLDIKGALVYPNAHIYGPLVEGLTEENMHYGIAAFYPDEQTLGEGNYPVTSHNIDYFKKGVLLSPIVTEAKIGDLVYVTDLQNIYTFKVDFNETVPETRVDLVETNWDHPILTMMTCSKPVQPVHTRKIVQASLVDTVDFDHADEKILELFQPSYNFYKFDHFQVSNSGDM</sequence>
<dbReference type="SUPFAM" id="SSF63817">
    <property type="entry name" value="Sortase"/>
    <property type="match status" value="1"/>
</dbReference>
<keyword evidence="5" id="KW-0812">Transmembrane</keyword>
<evidence type="ECO:0000313" key="7">
    <source>
        <dbReference type="Proteomes" id="UP000234775"/>
    </source>
</evidence>
<keyword evidence="5" id="KW-0472">Membrane</keyword>
<dbReference type="AlphaFoldDB" id="A0A2I1K9A7"/>
<comment type="caution">
    <text evidence="6">The sequence shown here is derived from an EMBL/GenBank/DDBJ whole genome shotgun (WGS) entry which is preliminary data.</text>
</comment>
<evidence type="ECO:0000313" key="6">
    <source>
        <dbReference type="EMBL" id="PKY92165.1"/>
    </source>
</evidence>
<protein>
    <recommendedName>
        <fullName evidence="8">Sortase family protein</fullName>
    </recommendedName>
</protein>
<dbReference type="Proteomes" id="UP000234775">
    <property type="component" value="Unassembled WGS sequence"/>
</dbReference>
<keyword evidence="2" id="KW-0378">Hydrolase</keyword>
<evidence type="ECO:0000256" key="2">
    <source>
        <dbReference type="ARBA" id="ARBA00022801"/>
    </source>
</evidence>
<organism evidence="6 7">
    <name type="scientific">Aerococcus christensenii</name>
    <dbReference type="NCBI Taxonomy" id="87541"/>
    <lineage>
        <taxon>Bacteria</taxon>
        <taxon>Bacillati</taxon>
        <taxon>Bacillota</taxon>
        <taxon>Bacilli</taxon>
        <taxon>Lactobacillales</taxon>
        <taxon>Aerococcaceae</taxon>
        <taxon>Aerococcus</taxon>
    </lineage>
</organism>
<evidence type="ECO:0000256" key="1">
    <source>
        <dbReference type="ARBA" id="ARBA00022670"/>
    </source>
</evidence>
<keyword evidence="7" id="KW-1185">Reference proteome</keyword>
<name>A0A2I1K9A7_9LACT</name>
<feature type="transmembrane region" description="Helical" evidence="5">
    <location>
        <begin position="20"/>
        <end position="38"/>
    </location>
</feature>
<evidence type="ECO:0000256" key="5">
    <source>
        <dbReference type="SAM" id="Phobius"/>
    </source>
</evidence>
<keyword evidence="3" id="KW-0788">Thiol protease</keyword>
<gene>
    <name evidence="6" type="ORF">CYJ27_01660</name>
</gene>
<dbReference type="GO" id="GO:0008234">
    <property type="term" value="F:cysteine-type peptidase activity"/>
    <property type="evidence" value="ECO:0007669"/>
    <property type="project" value="UniProtKB-KW"/>
</dbReference>